<keyword evidence="6" id="KW-0862">Zinc</keyword>
<keyword evidence="3" id="KW-0645">Protease</keyword>
<evidence type="ECO:0000256" key="3">
    <source>
        <dbReference type="ARBA" id="ARBA00022670"/>
    </source>
</evidence>
<evidence type="ECO:0000256" key="1">
    <source>
        <dbReference type="ARBA" id="ARBA00001947"/>
    </source>
</evidence>
<evidence type="ECO:0000256" key="5">
    <source>
        <dbReference type="ARBA" id="ARBA00022801"/>
    </source>
</evidence>
<dbReference type="Proteomes" id="UP000664417">
    <property type="component" value="Unassembled WGS sequence"/>
</dbReference>
<gene>
    <name evidence="12" type="ORF">J3U88_24185</name>
</gene>
<name>A0A8J7U669_9BACT</name>
<reference evidence="12" key="1">
    <citation type="submission" date="2021-03" db="EMBL/GenBank/DDBJ databases">
        <authorList>
            <person name="Wang G."/>
        </authorList>
    </citation>
    <scope>NUCLEOTIDE SEQUENCE</scope>
    <source>
        <strain evidence="12">KCTC 12899</strain>
    </source>
</reference>
<dbReference type="PANTHER" id="PTHR43690:SF34">
    <property type="entry name" value="ZINC PROTEASE PQQL-LIKE"/>
    <property type="match status" value="1"/>
</dbReference>
<comment type="similarity">
    <text evidence="2 8">Belongs to the peptidase M16 family.</text>
</comment>
<dbReference type="PANTHER" id="PTHR43690">
    <property type="entry name" value="NARDILYSIN"/>
    <property type="match status" value="1"/>
</dbReference>
<evidence type="ECO:0000259" key="10">
    <source>
        <dbReference type="Pfam" id="PF00675"/>
    </source>
</evidence>
<comment type="cofactor">
    <cofactor evidence="1">
        <name>Zn(2+)</name>
        <dbReference type="ChEBI" id="CHEBI:29105"/>
    </cofactor>
</comment>
<sequence length="937" mass="105574">MKRLFVGLLLCLTPVLAQKPLDLSKPIPVDPDVLIKKLDNGLTYYIRKNAKPENRAELRLVVNAGSILETEEQLGLAHFLEHMAFNGTKNFEKQELIDYLESIGMRFGADINAYTSFDETVYMLEVPTDDQGVVDTAFQILEDWAHQITIDPVEVDKERGVVVEEWRRGRGAQMRIMQQQLPLLYKDSRYAERLPIGKVEVIENAPAEQLAKFYRDWYRPDLMAVVAVGDFDPKMVEAKIKKHFGHLKNPKNAPERVMYDVPPHKETLFQAVTDPELTNATLRIEYKRAGEETKTLADMRRGLLEGLYQAMLNDRLAELLQQANPPFLFGSASSGSYARTAAAFRQFAVVQETGFETGLRALLTEAARVKRHGFTQSELDRKRAEYLRSLESAYKERDKTEHRDFIGEYVNHFLEGEMAISAGQSLELGKAILPTIQLDEVNKATENWITEENRVILLAAPEKEGLKLPTKDAVLGMIKEIAAADVAPYADNASEEPLIAKVPKPGKVTAEHQFESVGVTKWELSNGATVYLKPTDFKNDEILFSSSQKGGSSLVDADDLIAVGTTTAIMGQSGLGAFDAIQLRKKTADKLVRVGPYIGSFSQGLNGACTPEDLETMFQLAHLYYTAPRFDQKAFLSVKNRYQAIIKNRSSRPETVWGDERQKVLYQDHPRRQPWTAARLEHMSLETSRDTYQRLFSDVGGTNYVFVGNFDLAAMKPLVETYLASLPGTDAEKNWRDTKDRRVKGRKEVVVRKGSEPKAIVSLLYHGEAEFEQNQVLPLMVLNRVLTIRLREIMREDMGGVYNVGVGGSQSRLPIGSFSNRISFSCNPEKVDELVKAANDEIQRLIKDGFEEPYLQKVTEALHREHEVDLKENSYWRGVIGSYVRWGLPFERILGFEDRLKGLTIAKVQGAAARYYGDANYLEAVLLPEAESAGKTN</sequence>
<organism evidence="12 13">
    <name type="scientific">Acanthopleuribacter pedis</name>
    <dbReference type="NCBI Taxonomy" id="442870"/>
    <lineage>
        <taxon>Bacteria</taxon>
        <taxon>Pseudomonadati</taxon>
        <taxon>Acidobacteriota</taxon>
        <taxon>Holophagae</taxon>
        <taxon>Acanthopleuribacterales</taxon>
        <taxon>Acanthopleuribacteraceae</taxon>
        <taxon>Acanthopleuribacter</taxon>
    </lineage>
</organism>
<dbReference type="InterPro" id="IPR011249">
    <property type="entry name" value="Metalloenz_LuxS/M16"/>
</dbReference>
<evidence type="ECO:0000256" key="9">
    <source>
        <dbReference type="SAM" id="SignalP"/>
    </source>
</evidence>
<evidence type="ECO:0000256" key="2">
    <source>
        <dbReference type="ARBA" id="ARBA00007261"/>
    </source>
</evidence>
<feature type="domain" description="Peptidase M16 N-terminal" evidence="10">
    <location>
        <begin position="48"/>
        <end position="166"/>
    </location>
</feature>
<dbReference type="Pfam" id="PF05193">
    <property type="entry name" value="Peptidase_M16_C"/>
    <property type="match status" value="2"/>
</dbReference>
<comment type="caution">
    <text evidence="12">The sequence shown here is derived from an EMBL/GenBank/DDBJ whole genome shotgun (WGS) entry which is preliminary data.</text>
</comment>
<proteinExistence type="inferred from homology"/>
<dbReference type="InterPro" id="IPR050626">
    <property type="entry name" value="Peptidase_M16"/>
</dbReference>
<keyword evidence="7" id="KW-0482">Metalloprotease</keyword>
<keyword evidence="9" id="KW-0732">Signal</keyword>
<dbReference type="Gene3D" id="3.30.830.10">
    <property type="entry name" value="Metalloenzyme, LuxS/M16 peptidase-like"/>
    <property type="match status" value="4"/>
</dbReference>
<feature type="signal peptide" evidence="9">
    <location>
        <begin position="1"/>
        <end position="17"/>
    </location>
</feature>
<keyword evidence="13" id="KW-1185">Reference proteome</keyword>
<protein>
    <submittedName>
        <fullName evidence="12">Insulinase family protein</fullName>
    </submittedName>
</protein>
<evidence type="ECO:0000256" key="4">
    <source>
        <dbReference type="ARBA" id="ARBA00022723"/>
    </source>
</evidence>
<evidence type="ECO:0000256" key="7">
    <source>
        <dbReference type="ARBA" id="ARBA00023049"/>
    </source>
</evidence>
<evidence type="ECO:0000313" key="13">
    <source>
        <dbReference type="Proteomes" id="UP000664417"/>
    </source>
</evidence>
<dbReference type="GO" id="GO:0004222">
    <property type="term" value="F:metalloendopeptidase activity"/>
    <property type="evidence" value="ECO:0007669"/>
    <property type="project" value="InterPro"/>
</dbReference>
<dbReference type="InterPro" id="IPR007863">
    <property type="entry name" value="Peptidase_M16_C"/>
</dbReference>
<accession>A0A8J7U669</accession>
<dbReference type="PROSITE" id="PS00143">
    <property type="entry name" value="INSULINASE"/>
    <property type="match status" value="1"/>
</dbReference>
<feature type="domain" description="Peptidase M16 C-terminal" evidence="11">
    <location>
        <begin position="207"/>
        <end position="384"/>
    </location>
</feature>
<feature type="domain" description="Peptidase M16 C-terminal" evidence="11">
    <location>
        <begin position="684"/>
        <end position="858"/>
    </location>
</feature>
<evidence type="ECO:0000259" key="11">
    <source>
        <dbReference type="Pfam" id="PF05193"/>
    </source>
</evidence>
<dbReference type="InterPro" id="IPR001431">
    <property type="entry name" value="Pept_M16_Zn_BS"/>
</dbReference>
<dbReference type="GO" id="GO:0046872">
    <property type="term" value="F:metal ion binding"/>
    <property type="evidence" value="ECO:0007669"/>
    <property type="project" value="UniProtKB-KW"/>
</dbReference>
<keyword evidence="4" id="KW-0479">Metal-binding</keyword>
<dbReference type="InterPro" id="IPR011765">
    <property type="entry name" value="Pept_M16_N"/>
</dbReference>
<evidence type="ECO:0000256" key="8">
    <source>
        <dbReference type="RuleBase" id="RU004447"/>
    </source>
</evidence>
<dbReference type="AlphaFoldDB" id="A0A8J7U669"/>
<evidence type="ECO:0000256" key="6">
    <source>
        <dbReference type="ARBA" id="ARBA00022833"/>
    </source>
</evidence>
<keyword evidence="5" id="KW-0378">Hydrolase</keyword>
<evidence type="ECO:0000313" key="12">
    <source>
        <dbReference type="EMBL" id="MBO1321599.1"/>
    </source>
</evidence>
<feature type="chain" id="PRO_5035172061" evidence="9">
    <location>
        <begin position="18"/>
        <end position="937"/>
    </location>
</feature>
<dbReference type="RefSeq" id="WP_207861572.1">
    <property type="nucleotide sequence ID" value="NZ_JAFREP010000025.1"/>
</dbReference>
<dbReference type="SUPFAM" id="SSF63411">
    <property type="entry name" value="LuxS/MPP-like metallohydrolase"/>
    <property type="match status" value="4"/>
</dbReference>
<dbReference type="Pfam" id="PF00675">
    <property type="entry name" value="Peptidase_M16"/>
    <property type="match status" value="1"/>
</dbReference>
<dbReference type="GO" id="GO:0006508">
    <property type="term" value="P:proteolysis"/>
    <property type="evidence" value="ECO:0007669"/>
    <property type="project" value="UniProtKB-KW"/>
</dbReference>
<dbReference type="EMBL" id="JAFREP010000025">
    <property type="protein sequence ID" value="MBO1321599.1"/>
    <property type="molecule type" value="Genomic_DNA"/>
</dbReference>